<keyword evidence="12" id="KW-1185">Reference proteome</keyword>
<evidence type="ECO:0000256" key="3">
    <source>
        <dbReference type="ARBA" id="ARBA00012641"/>
    </source>
</evidence>
<evidence type="ECO:0000256" key="7">
    <source>
        <dbReference type="ARBA" id="ARBA00022989"/>
    </source>
</evidence>
<name>A0A9X0CF29_9CNID</name>
<evidence type="ECO:0000256" key="2">
    <source>
        <dbReference type="ARBA" id="ARBA00007706"/>
    </source>
</evidence>
<comment type="subcellular location">
    <subcellularLocation>
        <location evidence="1">Membrane</location>
        <topology evidence="1">Single-pass type II membrane protein</topology>
    </subcellularLocation>
</comment>
<comment type="similarity">
    <text evidence="2">Belongs to the glycosyltransferase 43 family.</text>
</comment>
<comment type="catalytic activity">
    <reaction evidence="10">
        <text>3-O-(beta-D-galactosyl-(1-&gt;3)-beta-D-galactosyl-(1-&gt;4)-beta-D-xylosyl)-L-seryl-[protein] + UDP-alpha-D-glucuronate = 3-O-(beta-D-GlcA-(1-&gt;3)-beta-D-Gal-(1-&gt;3)-beta-D-Gal-(1-&gt;4)-beta-D-Xyl)-L-seryl-[protein] + UDP + H(+)</text>
        <dbReference type="Rhea" id="RHEA:24168"/>
        <dbReference type="Rhea" id="RHEA-COMP:12571"/>
        <dbReference type="Rhea" id="RHEA-COMP:12573"/>
        <dbReference type="ChEBI" id="CHEBI:15378"/>
        <dbReference type="ChEBI" id="CHEBI:58052"/>
        <dbReference type="ChEBI" id="CHEBI:58223"/>
        <dbReference type="ChEBI" id="CHEBI:132090"/>
        <dbReference type="ChEBI" id="CHEBI:132093"/>
        <dbReference type="EC" id="2.4.1.135"/>
    </reaction>
</comment>
<evidence type="ECO:0000256" key="4">
    <source>
        <dbReference type="ARBA" id="ARBA00022679"/>
    </source>
</evidence>
<keyword evidence="11" id="KW-0328">Glycosyltransferase</keyword>
<dbReference type="InterPro" id="IPR005027">
    <property type="entry name" value="Glyco_trans_43"/>
</dbReference>
<dbReference type="GO" id="GO:0000139">
    <property type="term" value="C:Golgi membrane"/>
    <property type="evidence" value="ECO:0007669"/>
    <property type="project" value="TreeGrafter"/>
</dbReference>
<keyword evidence="6" id="KW-0735">Signal-anchor</keyword>
<sequence>MANQCDKDSVNSSDAMRKINLVQQRLEKRELTMQGKEEEINKKLKILGIIKFNILHKEGFGEVPTIYVITPTYKRLTQKADLTRLSQMLLHVPKLHWILVEDSEKKTELLFISWKTVELVTLILQLKRQNNF</sequence>
<dbReference type="EMBL" id="MU827782">
    <property type="protein sequence ID" value="KAJ7336531.1"/>
    <property type="molecule type" value="Genomic_DNA"/>
</dbReference>
<keyword evidence="7" id="KW-1133">Transmembrane helix</keyword>
<keyword evidence="5" id="KW-0812">Transmembrane</keyword>
<evidence type="ECO:0000256" key="1">
    <source>
        <dbReference type="ARBA" id="ARBA00004606"/>
    </source>
</evidence>
<dbReference type="InterPro" id="IPR029044">
    <property type="entry name" value="Nucleotide-diphossugar_trans"/>
</dbReference>
<dbReference type="GO" id="GO:0005975">
    <property type="term" value="P:carbohydrate metabolic process"/>
    <property type="evidence" value="ECO:0007669"/>
    <property type="project" value="TreeGrafter"/>
</dbReference>
<dbReference type="GO" id="GO:0050650">
    <property type="term" value="P:chondroitin sulfate proteoglycan biosynthetic process"/>
    <property type="evidence" value="ECO:0007669"/>
    <property type="project" value="TreeGrafter"/>
</dbReference>
<dbReference type="OrthoDB" id="675023at2759"/>
<comment type="caution">
    <text evidence="11">The sequence shown here is derived from an EMBL/GenBank/DDBJ whole genome shotgun (WGS) entry which is preliminary data.</text>
</comment>
<dbReference type="EC" id="2.4.1.135" evidence="3"/>
<dbReference type="AlphaFoldDB" id="A0A9X0CF29"/>
<proteinExistence type="inferred from homology"/>
<dbReference type="Gene3D" id="3.90.550.10">
    <property type="entry name" value="Spore Coat Polysaccharide Biosynthesis Protein SpsA, Chain A"/>
    <property type="match status" value="1"/>
</dbReference>
<evidence type="ECO:0000256" key="10">
    <source>
        <dbReference type="ARBA" id="ARBA00047979"/>
    </source>
</evidence>
<dbReference type="Proteomes" id="UP001163046">
    <property type="component" value="Unassembled WGS sequence"/>
</dbReference>
<dbReference type="GO" id="GO:0015018">
    <property type="term" value="F:galactosylgalactosylxylosylprotein 3-beta-glucuronosyltransferase activity"/>
    <property type="evidence" value="ECO:0007669"/>
    <property type="project" value="UniProtKB-EC"/>
</dbReference>
<evidence type="ECO:0000256" key="8">
    <source>
        <dbReference type="ARBA" id="ARBA00023136"/>
    </source>
</evidence>
<evidence type="ECO:0000313" key="12">
    <source>
        <dbReference type="Proteomes" id="UP001163046"/>
    </source>
</evidence>
<dbReference type="PANTHER" id="PTHR10896">
    <property type="entry name" value="GALACTOSYLGALACTOSYLXYLOSYLPROTEIN 3-BETA-GLUCURONOSYLTRANSFERASE BETA-1,3-GLUCURONYLTRANSFERASE"/>
    <property type="match status" value="1"/>
</dbReference>
<dbReference type="SUPFAM" id="SSF53448">
    <property type="entry name" value="Nucleotide-diphospho-sugar transferases"/>
    <property type="match status" value="1"/>
</dbReference>
<organism evidence="11 12">
    <name type="scientific">Desmophyllum pertusum</name>
    <dbReference type="NCBI Taxonomy" id="174260"/>
    <lineage>
        <taxon>Eukaryota</taxon>
        <taxon>Metazoa</taxon>
        <taxon>Cnidaria</taxon>
        <taxon>Anthozoa</taxon>
        <taxon>Hexacorallia</taxon>
        <taxon>Scleractinia</taxon>
        <taxon>Caryophylliina</taxon>
        <taxon>Caryophylliidae</taxon>
        <taxon>Desmophyllum</taxon>
    </lineage>
</organism>
<accession>A0A9X0CF29</accession>
<keyword evidence="9" id="KW-0325">Glycoprotein</keyword>
<reference evidence="11" key="1">
    <citation type="submission" date="2023-01" db="EMBL/GenBank/DDBJ databases">
        <title>Genome assembly of the deep-sea coral Lophelia pertusa.</title>
        <authorList>
            <person name="Herrera S."/>
            <person name="Cordes E."/>
        </authorList>
    </citation>
    <scope>NUCLEOTIDE SEQUENCE</scope>
    <source>
        <strain evidence="11">USNM1676648</strain>
        <tissue evidence="11">Polyp</tissue>
    </source>
</reference>
<protein>
    <recommendedName>
        <fullName evidence="3">galactosylgalactosylxylosylprotein 3-beta-glucuronosyltransferase</fullName>
        <ecNumber evidence="3">2.4.1.135</ecNumber>
    </recommendedName>
</protein>
<keyword evidence="4 11" id="KW-0808">Transferase</keyword>
<evidence type="ECO:0000256" key="6">
    <source>
        <dbReference type="ARBA" id="ARBA00022968"/>
    </source>
</evidence>
<dbReference type="PANTHER" id="PTHR10896:SF65">
    <property type="entry name" value="GALACTOSYLGALACTOSYLXYLOSYLPROTEIN 3-BETA-GLUCURONOSYLTRANSFERASE 3"/>
    <property type="match status" value="1"/>
</dbReference>
<evidence type="ECO:0000256" key="5">
    <source>
        <dbReference type="ARBA" id="ARBA00022692"/>
    </source>
</evidence>
<keyword evidence="8" id="KW-0472">Membrane</keyword>
<evidence type="ECO:0000256" key="9">
    <source>
        <dbReference type="ARBA" id="ARBA00023180"/>
    </source>
</evidence>
<evidence type="ECO:0000313" key="11">
    <source>
        <dbReference type="EMBL" id="KAJ7336531.1"/>
    </source>
</evidence>
<gene>
    <name evidence="11" type="primary">B3GAT3</name>
    <name evidence="11" type="ORF">OS493_011741</name>
</gene>